<evidence type="ECO:0000259" key="3">
    <source>
        <dbReference type="PROSITE" id="PS50887"/>
    </source>
</evidence>
<dbReference type="SMART" id="SM00052">
    <property type="entry name" value="EAL"/>
    <property type="match status" value="1"/>
</dbReference>
<accession>A0A4Z0WD77</accession>
<dbReference type="Gene3D" id="3.20.20.450">
    <property type="entry name" value="EAL domain"/>
    <property type="match status" value="1"/>
</dbReference>
<protein>
    <submittedName>
        <fullName evidence="4">EAL domain-containing protein</fullName>
    </submittedName>
</protein>
<dbReference type="SUPFAM" id="SSF141868">
    <property type="entry name" value="EAL domain-like"/>
    <property type="match status" value="1"/>
</dbReference>
<dbReference type="InterPro" id="IPR029787">
    <property type="entry name" value="Nucleotide_cyclase"/>
</dbReference>
<dbReference type="AlphaFoldDB" id="A0A4Z0WD77"/>
<comment type="caution">
    <text evidence="4">The sequence shown here is derived from an EMBL/GenBank/DDBJ whole genome shotgun (WGS) entry which is preliminary data.</text>
</comment>
<dbReference type="InterPro" id="IPR011006">
    <property type="entry name" value="CheY-like_superfamily"/>
</dbReference>
<dbReference type="InterPro" id="IPR050706">
    <property type="entry name" value="Cyclic-di-GMP_PDE-like"/>
</dbReference>
<dbReference type="NCBIfam" id="TIGR00229">
    <property type="entry name" value="sensory_box"/>
    <property type="match status" value="1"/>
</dbReference>
<name>A0A4Z0WD77_9GAMM</name>
<dbReference type="InterPro" id="IPR000160">
    <property type="entry name" value="GGDEF_dom"/>
</dbReference>
<dbReference type="InterPro" id="IPR035965">
    <property type="entry name" value="PAS-like_dom_sf"/>
</dbReference>
<dbReference type="InterPro" id="IPR001633">
    <property type="entry name" value="EAL_dom"/>
</dbReference>
<dbReference type="CDD" id="cd00130">
    <property type="entry name" value="PAS"/>
    <property type="match status" value="1"/>
</dbReference>
<dbReference type="CDD" id="cd01949">
    <property type="entry name" value="GGDEF"/>
    <property type="match status" value="1"/>
</dbReference>
<dbReference type="InterPro" id="IPR035919">
    <property type="entry name" value="EAL_sf"/>
</dbReference>
<evidence type="ECO:0000313" key="5">
    <source>
        <dbReference type="Proteomes" id="UP000297475"/>
    </source>
</evidence>
<dbReference type="PANTHER" id="PTHR33121:SF23">
    <property type="entry name" value="CYCLIC DI-GMP PHOSPHODIESTERASE PDEB"/>
    <property type="match status" value="1"/>
</dbReference>
<dbReference type="EMBL" id="SRMF01000002">
    <property type="protein sequence ID" value="TGG94063.1"/>
    <property type="molecule type" value="Genomic_DNA"/>
</dbReference>
<sequence>METQPATMNADANIPTSCKQKAVLNLLMLHRSQNEAEPLINSLRDAGQSTRSQFIASTDELAEKLAEQGSDVVCVHLDSEAVDARQAIELLRRQGRDLPIIGLTGDPSAATLEAAFAQGVEDVVADEFSAHFVHAVLRAHRNLLSRRQQRELELRLQESQRRCQLLLDESRDAIAYVHEGMHIYANQAYRELFGYDDMEELSCMPLVDLVRTDPPRQLKNELKKVGQGDKTRFRAQGEHESGEHFNATLDISPAAYEGEPCIQIVIRKSNVDAEALQAKVREMATYDTQTNLHNRAYFDERLQEIVAEAARQGTQHTLLFLQVANFNDLKSELGIAGADIVLADVAEILRTAFSEARVIARFLDDVFTLICRQSLQDSEDAVTGVIQRLTDHLFEVSGKTAQVQLHAGLISIDETHHDPTEAVTHAHEACMLAIKAGRPCRLWEPGAQTAADNTITAQLREALAADELSILFQPVMNLRRGSEENYEVLVRLHGTRDETLIEPQEFLDAADVADLSRDLDRWVFRRTVVELAEHRRSRSAATRAFIHLTAASVQDPTFLPWANKVLREQRLPGDAIVFQVSERVAHTYLKMLKAFVKGINVLHAGLAVIRFGHQQHNDALFRHLKIDYIKVDPGFIRDLDQKTNMERLSGILQQIHQHEVASIVPHIESAAVLGNLWPLGVHYVQGYYLQAPAQSMDFTFEEDD</sequence>
<feature type="domain" description="PAS" evidence="1">
    <location>
        <begin position="179"/>
        <end position="229"/>
    </location>
</feature>
<dbReference type="RefSeq" id="WP_135482632.1">
    <property type="nucleotide sequence ID" value="NZ_SRMF01000002.1"/>
</dbReference>
<dbReference type="PROSITE" id="PS50112">
    <property type="entry name" value="PAS"/>
    <property type="match status" value="1"/>
</dbReference>
<dbReference type="SUPFAM" id="SSF55073">
    <property type="entry name" value="Nucleotide cyclase"/>
    <property type="match status" value="1"/>
</dbReference>
<dbReference type="NCBIfam" id="TIGR00254">
    <property type="entry name" value="GGDEF"/>
    <property type="match status" value="1"/>
</dbReference>
<dbReference type="Gene3D" id="3.40.50.2300">
    <property type="match status" value="1"/>
</dbReference>
<dbReference type="CDD" id="cd01948">
    <property type="entry name" value="EAL"/>
    <property type="match status" value="1"/>
</dbReference>
<dbReference type="Gene3D" id="3.30.70.270">
    <property type="match status" value="1"/>
</dbReference>
<dbReference type="SMART" id="SM00267">
    <property type="entry name" value="GGDEF"/>
    <property type="match status" value="1"/>
</dbReference>
<gene>
    <name evidence="4" type="ORF">E4656_07755</name>
</gene>
<dbReference type="PANTHER" id="PTHR33121">
    <property type="entry name" value="CYCLIC DI-GMP PHOSPHODIESTERASE PDEF"/>
    <property type="match status" value="1"/>
</dbReference>
<dbReference type="PROSITE" id="PS50887">
    <property type="entry name" value="GGDEF"/>
    <property type="match status" value="1"/>
</dbReference>
<feature type="domain" description="GGDEF" evidence="3">
    <location>
        <begin position="314"/>
        <end position="446"/>
    </location>
</feature>
<dbReference type="Pfam" id="PF00563">
    <property type="entry name" value="EAL"/>
    <property type="match status" value="1"/>
</dbReference>
<dbReference type="SUPFAM" id="SSF55785">
    <property type="entry name" value="PYP-like sensor domain (PAS domain)"/>
    <property type="match status" value="1"/>
</dbReference>
<proteinExistence type="predicted"/>
<reference evidence="4 5" key="1">
    <citation type="submission" date="2019-04" db="EMBL/GenBank/DDBJ databases">
        <title>Natronospirillum operosus gen. nov., sp. nov., a haloalkaliphilic satellite isolated from decaying biomass of laboratory culture of cyanobacterium Geitlerinema sp. and proposal of Natronospirillaceae fam. nov. and Saccharospirillaceae fam. nov.</title>
        <authorList>
            <person name="Kevbrin V."/>
            <person name="Boltyanskaya Y."/>
            <person name="Koziaeva V."/>
            <person name="Grouzdev D.S."/>
            <person name="Park M."/>
            <person name="Cho J."/>
        </authorList>
    </citation>
    <scope>NUCLEOTIDE SEQUENCE [LARGE SCALE GENOMIC DNA]</scope>
    <source>
        <strain evidence="4 5">G-116</strain>
    </source>
</reference>
<organism evidence="4 5">
    <name type="scientific">Natronospirillum operosum</name>
    <dbReference type="NCBI Taxonomy" id="2759953"/>
    <lineage>
        <taxon>Bacteria</taxon>
        <taxon>Pseudomonadati</taxon>
        <taxon>Pseudomonadota</taxon>
        <taxon>Gammaproteobacteria</taxon>
        <taxon>Oceanospirillales</taxon>
        <taxon>Natronospirillaceae</taxon>
        <taxon>Natronospirillum</taxon>
    </lineage>
</organism>
<evidence type="ECO:0000259" key="2">
    <source>
        <dbReference type="PROSITE" id="PS50883"/>
    </source>
</evidence>
<feature type="domain" description="EAL" evidence="2">
    <location>
        <begin position="452"/>
        <end position="704"/>
    </location>
</feature>
<dbReference type="Proteomes" id="UP000297475">
    <property type="component" value="Unassembled WGS sequence"/>
</dbReference>
<dbReference type="SUPFAM" id="SSF52172">
    <property type="entry name" value="CheY-like"/>
    <property type="match status" value="1"/>
</dbReference>
<dbReference type="InterPro" id="IPR000014">
    <property type="entry name" value="PAS"/>
</dbReference>
<evidence type="ECO:0000259" key="1">
    <source>
        <dbReference type="PROSITE" id="PS50112"/>
    </source>
</evidence>
<dbReference type="GO" id="GO:0071111">
    <property type="term" value="F:cyclic-guanylate-specific phosphodiesterase activity"/>
    <property type="evidence" value="ECO:0007669"/>
    <property type="project" value="InterPro"/>
</dbReference>
<dbReference type="InterPro" id="IPR043128">
    <property type="entry name" value="Rev_trsase/Diguanyl_cyclase"/>
</dbReference>
<dbReference type="Gene3D" id="3.30.450.20">
    <property type="entry name" value="PAS domain"/>
    <property type="match status" value="1"/>
</dbReference>
<dbReference type="Pfam" id="PF00990">
    <property type="entry name" value="GGDEF"/>
    <property type="match status" value="1"/>
</dbReference>
<dbReference type="PROSITE" id="PS50883">
    <property type="entry name" value="EAL"/>
    <property type="match status" value="1"/>
</dbReference>
<keyword evidence="5" id="KW-1185">Reference proteome</keyword>
<dbReference type="OrthoDB" id="7052318at2"/>
<evidence type="ECO:0000313" key="4">
    <source>
        <dbReference type="EMBL" id="TGG94063.1"/>
    </source>
</evidence>